<dbReference type="InterPro" id="IPR032696">
    <property type="entry name" value="SQ_cyclase_C"/>
</dbReference>
<dbReference type="AlphaFoldDB" id="A0A2A6RL84"/>
<keyword evidence="3" id="KW-1185">Reference proteome</keyword>
<dbReference type="Gene3D" id="1.50.10.20">
    <property type="match status" value="1"/>
</dbReference>
<comment type="caution">
    <text evidence="2">The sequence shown here is derived from an EMBL/GenBank/DDBJ whole genome shotgun (WGS) entry which is preliminary data.</text>
</comment>
<evidence type="ECO:0000313" key="3">
    <source>
        <dbReference type="Proteomes" id="UP000220527"/>
    </source>
</evidence>
<gene>
    <name evidence="2" type="ORF">CJ255_06375</name>
</gene>
<reference evidence="3" key="1">
    <citation type="submission" date="2017-08" db="EMBL/GenBank/DDBJ databases">
        <authorList>
            <person name="Grouzdev D.S."/>
            <person name="Gaisin V.A."/>
            <person name="Rysina M.S."/>
            <person name="Gorlenko V.M."/>
        </authorList>
    </citation>
    <scope>NUCLEOTIDE SEQUENCE [LARGE SCALE GENOMIC DNA]</scope>
    <source>
        <strain evidence="3">Kir15-3F</strain>
    </source>
</reference>
<dbReference type="PANTHER" id="PTHR31739">
    <property type="entry name" value="ENT-COPALYL DIPHOSPHATE SYNTHASE, CHLOROPLASTIC"/>
    <property type="match status" value="1"/>
</dbReference>
<dbReference type="EMBL" id="NQWI01000019">
    <property type="protein sequence ID" value="PDW03874.1"/>
    <property type="molecule type" value="Genomic_DNA"/>
</dbReference>
<dbReference type="GO" id="GO:0000287">
    <property type="term" value="F:magnesium ion binding"/>
    <property type="evidence" value="ECO:0007669"/>
    <property type="project" value="TreeGrafter"/>
</dbReference>
<organism evidence="2 3">
    <name type="scientific">Candidatus Viridilinea mediisalina</name>
    <dbReference type="NCBI Taxonomy" id="2024553"/>
    <lineage>
        <taxon>Bacteria</taxon>
        <taxon>Bacillati</taxon>
        <taxon>Chloroflexota</taxon>
        <taxon>Chloroflexia</taxon>
        <taxon>Chloroflexales</taxon>
        <taxon>Chloroflexineae</taxon>
        <taxon>Oscillochloridaceae</taxon>
        <taxon>Candidatus Viridilinea</taxon>
    </lineage>
</organism>
<protein>
    <recommendedName>
        <fullName evidence="1">Squalene cyclase C-terminal domain-containing protein</fullName>
    </recommendedName>
</protein>
<sequence>MDYELDILLTDLRHTITQLGKDGGLITPAVYDTAQVLRWAPPTEGVWPAISWLLAQQHDDGGWGDPATPRTRDLPTLAAILALHTYCTRRQEQEALRRGLTFLSRQASYWQNTLSDDLTAGIELLLPMLIQQAQQQGLDVDPSPYQALIELGERRRQLIQKLRPGRGTTALHSWEAWGNEPDPALLDADGSIGSSLAATAYWLHLAGTDPTTLQARESARNYIQRASQATGLAIPGVVPSCWPCHRFEQVFALHTLYLGGLLTLPQLADSVKPQLDELERIFTSTGISHNDCFAPDGDDTAAAIAIFHTMGYPIDCTALMHFAAGDHFCAWHHELQPSVSVTAHAIDTLRLMGQDFSPYLAFLLRNQLSDGRWPGDKWNRSWLYTTWRVLVALGDAYPQQTEQAINIILAYQQNDGGWGIGASSSEETAYALLALRNVVGNGKAYDNINASIARGERWLQYHYRPLVHEPVACWLTKETFRPKRIAHIIELTALLSSYPAGLKQGNCS</sequence>
<name>A0A2A6RL84_9CHLR</name>
<dbReference type="Pfam" id="PF13243">
    <property type="entry name" value="SQHop_cyclase_C"/>
    <property type="match status" value="1"/>
</dbReference>
<evidence type="ECO:0000259" key="1">
    <source>
        <dbReference type="Pfam" id="PF13243"/>
    </source>
</evidence>
<proteinExistence type="predicted"/>
<feature type="domain" description="Squalene cyclase C-terminal" evidence="1">
    <location>
        <begin position="337"/>
        <end position="430"/>
    </location>
</feature>
<dbReference type="Proteomes" id="UP000220527">
    <property type="component" value="Unassembled WGS sequence"/>
</dbReference>
<accession>A0A2A6RL84</accession>
<dbReference type="GO" id="GO:0016102">
    <property type="term" value="P:diterpenoid biosynthetic process"/>
    <property type="evidence" value="ECO:0007669"/>
    <property type="project" value="TreeGrafter"/>
</dbReference>
<dbReference type="GO" id="GO:0010333">
    <property type="term" value="F:terpene synthase activity"/>
    <property type="evidence" value="ECO:0007669"/>
    <property type="project" value="InterPro"/>
</dbReference>
<evidence type="ECO:0000313" key="2">
    <source>
        <dbReference type="EMBL" id="PDW03874.1"/>
    </source>
</evidence>
<dbReference type="SUPFAM" id="SSF48239">
    <property type="entry name" value="Terpenoid cyclases/Protein prenyltransferases"/>
    <property type="match status" value="2"/>
</dbReference>
<dbReference type="PANTHER" id="PTHR31739:SF25">
    <property type="entry name" value="(E,E)-GERANYLLINALOOL SYNTHASE"/>
    <property type="match status" value="1"/>
</dbReference>
<dbReference type="OrthoDB" id="158231at2"/>
<dbReference type="InterPro" id="IPR050148">
    <property type="entry name" value="Terpene_synthase-like"/>
</dbReference>
<dbReference type="InterPro" id="IPR008930">
    <property type="entry name" value="Terpenoid_cyclase/PrenylTrfase"/>
</dbReference>
<dbReference type="Gene3D" id="1.50.10.160">
    <property type="match status" value="1"/>
</dbReference>
<dbReference type="RefSeq" id="WP_097643258.1">
    <property type="nucleotide sequence ID" value="NZ_NQWI01000019.1"/>
</dbReference>